<protein>
    <submittedName>
        <fullName evidence="2">Uncharacterized protein</fullName>
    </submittedName>
</protein>
<name>D8U1D3_VOLCA</name>
<gene>
    <name evidence="2" type="ORF">VOLCADRAFT_93111</name>
</gene>
<dbReference type="InParanoid" id="D8U1D3"/>
<dbReference type="KEGG" id="vcn:VOLCADRAFT_93111"/>
<dbReference type="RefSeq" id="XP_002952474.1">
    <property type="nucleotide sequence ID" value="XM_002952428.1"/>
</dbReference>
<sequence>MSQPDVHMTPISPRLKLARPVARVLSDLTERKDRNVRHKIIGVKRSPATVNISTPGRITPAAKHLEKHIAQSCRPSLDGCISTIKAEFQSLLAGHVDRCQQNSDDMKHRINDLRSLVEEQAAVVTSPQERNAVLRQELGATVGERRLTVQRLKELNERIEALETERSSSRREPIIT</sequence>
<evidence type="ECO:0000313" key="2">
    <source>
        <dbReference type="EMBL" id="EFJ46617.1"/>
    </source>
</evidence>
<accession>D8U1D3</accession>
<dbReference type="EMBL" id="GL378350">
    <property type="protein sequence ID" value="EFJ46617.1"/>
    <property type="molecule type" value="Genomic_DNA"/>
</dbReference>
<keyword evidence="3" id="KW-1185">Reference proteome</keyword>
<reference evidence="2 3" key="1">
    <citation type="journal article" date="2010" name="Science">
        <title>Genomic analysis of organismal complexity in the multicellular green alga Volvox carteri.</title>
        <authorList>
            <person name="Prochnik S.E."/>
            <person name="Umen J."/>
            <person name="Nedelcu A.M."/>
            <person name="Hallmann A."/>
            <person name="Miller S.M."/>
            <person name="Nishii I."/>
            <person name="Ferris P."/>
            <person name="Kuo A."/>
            <person name="Mitros T."/>
            <person name="Fritz-Laylin L.K."/>
            <person name="Hellsten U."/>
            <person name="Chapman J."/>
            <person name="Simakov O."/>
            <person name="Rensing S.A."/>
            <person name="Terry A."/>
            <person name="Pangilinan J."/>
            <person name="Kapitonov V."/>
            <person name="Jurka J."/>
            <person name="Salamov A."/>
            <person name="Shapiro H."/>
            <person name="Schmutz J."/>
            <person name="Grimwood J."/>
            <person name="Lindquist E."/>
            <person name="Lucas S."/>
            <person name="Grigoriev I.V."/>
            <person name="Schmitt R."/>
            <person name="Kirk D."/>
            <person name="Rokhsar D.S."/>
        </authorList>
    </citation>
    <scope>NUCLEOTIDE SEQUENCE [LARGE SCALE GENOMIC DNA]</scope>
    <source>
        <strain evidence="3">f. Nagariensis / Eve</strain>
    </source>
</reference>
<dbReference type="GeneID" id="9628724"/>
<dbReference type="AlphaFoldDB" id="D8U1D3"/>
<proteinExistence type="predicted"/>
<dbReference type="Proteomes" id="UP000001058">
    <property type="component" value="Unassembled WGS sequence"/>
</dbReference>
<keyword evidence="1" id="KW-0175">Coiled coil</keyword>
<organism evidence="3">
    <name type="scientific">Volvox carteri f. nagariensis</name>
    <dbReference type="NCBI Taxonomy" id="3068"/>
    <lineage>
        <taxon>Eukaryota</taxon>
        <taxon>Viridiplantae</taxon>
        <taxon>Chlorophyta</taxon>
        <taxon>core chlorophytes</taxon>
        <taxon>Chlorophyceae</taxon>
        <taxon>CS clade</taxon>
        <taxon>Chlamydomonadales</taxon>
        <taxon>Volvocaceae</taxon>
        <taxon>Volvox</taxon>
    </lineage>
</organism>
<feature type="coiled-coil region" evidence="1">
    <location>
        <begin position="145"/>
        <end position="172"/>
    </location>
</feature>
<evidence type="ECO:0000313" key="3">
    <source>
        <dbReference type="Proteomes" id="UP000001058"/>
    </source>
</evidence>
<evidence type="ECO:0000256" key="1">
    <source>
        <dbReference type="SAM" id="Coils"/>
    </source>
</evidence>